<dbReference type="InterPro" id="IPR029058">
    <property type="entry name" value="AB_hydrolase_fold"/>
</dbReference>
<dbReference type="PANTHER" id="PTHR12277">
    <property type="entry name" value="ALPHA/BETA HYDROLASE DOMAIN-CONTAINING PROTEIN"/>
    <property type="match status" value="1"/>
</dbReference>
<dbReference type="SUPFAM" id="SSF53474">
    <property type="entry name" value="alpha/beta-Hydrolases"/>
    <property type="match status" value="1"/>
</dbReference>
<dbReference type="AlphaFoldDB" id="A0A1R2BUE6"/>
<evidence type="ECO:0000313" key="2">
    <source>
        <dbReference type="EMBL" id="OMJ80442.1"/>
    </source>
</evidence>
<dbReference type="EMBL" id="MPUH01000423">
    <property type="protein sequence ID" value="OMJ80442.1"/>
    <property type="molecule type" value="Genomic_DNA"/>
</dbReference>
<dbReference type="Proteomes" id="UP000187209">
    <property type="component" value="Unassembled WGS sequence"/>
</dbReference>
<evidence type="ECO:0000259" key="1">
    <source>
        <dbReference type="Pfam" id="PF01738"/>
    </source>
</evidence>
<dbReference type="Pfam" id="PF01738">
    <property type="entry name" value="DLH"/>
    <property type="match status" value="1"/>
</dbReference>
<sequence>MCGCKDIVTRTVAFYPPRPQGYRIFRMGKGFKIILIDENSSIIHPISVPWIKIIVSTVTTLHKSVIPVVYFKNLYSEFTLLYAHGNSTDIGLMYNFISDLAMQLKVSILIFEYSGYGEATGKPSEQHMYSDIRAAYNFLISQEIGWKFIVLYGQSIGSAAVCDLATKVQIAGVILHSPLASGLHFINDNPKKSAWYNAFPNIKKITSIKCPIFIMHGTEDTEIPHTHGEALICEIQSPWPAWFPKAGHNDIEEKFRKIYLEKITEFLNRVAENKLGLVESAYGSMGLLSDGKKSISAEMESSKVAYTKIMPTNEVCNND</sequence>
<proteinExistence type="predicted"/>
<dbReference type="InterPro" id="IPR002925">
    <property type="entry name" value="Dienelactn_hydro"/>
</dbReference>
<dbReference type="PANTHER" id="PTHR12277:SF81">
    <property type="entry name" value="PROTEIN ABHD13"/>
    <property type="match status" value="1"/>
</dbReference>
<keyword evidence="3" id="KW-1185">Reference proteome</keyword>
<reference evidence="2 3" key="1">
    <citation type="submission" date="2016-11" db="EMBL/GenBank/DDBJ databases">
        <title>The macronuclear genome of Stentor coeruleus: a giant cell with tiny introns.</title>
        <authorList>
            <person name="Slabodnick M."/>
            <person name="Ruby J.G."/>
            <person name="Reiff S.B."/>
            <person name="Swart E.C."/>
            <person name="Gosai S."/>
            <person name="Prabakaran S."/>
            <person name="Witkowska E."/>
            <person name="Larue G.E."/>
            <person name="Fisher S."/>
            <person name="Freeman R.M."/>
            <person name="Gunawardena J."/>
            <person name="Chu W."/>
            <person name="Stover N.A."/>
            <person name="Gregory B.D."/>
            <person name="Nowacki M."/>
            <person name="Derisi J."/>
            <person name="Roy S.W."/>
            <person name="Marshall W.F."/>
            <person name="Sood P."/>
        </authorList>
    </citation>
    <scope>NUCLEOTIDE SEQUENCE [LARGE SCALE GENOMIC DNA]</scope>
    <source>
        <strain evidence="2">WM001</strain>
    </source>
</reference>
<protein>
    <recommendedName>
        <fullName evidence="1">Dienelactone hydrolase domain-containing protein</fullName>
    </recommendedName>
</protein>
<name>A0A1R2BUE6_9CILI</name>
<gene>
    <name evidence="2" type="ORF">SteCoe_19290</name>
</gene>
<accession>A0A1R2BUE6</accession>
<organism evidence="2 3">
    <name type="scientific">Stentor coeruleus</name>
    <dbReference type="NCBI Taxonomy" id="5963"/>
    <lineage>
        <taxon>Eukaryota</taxon>
        <taxon>Sar</taxon>
        <taxon>Alveolata</taxon>
        <taxon>Ciliophora</taxon>
        <taxon>Postciliodesmatophora</taxon>
        <taxon>Heterotrichea</taxon>
        <taxon>Heterotrichida</taxon>
        <taxon>Stentoridae</taxon>
        <taxon>Stentor</taxon>
    </lineage>
</organism>
<dbReference type="OrthoDB" id="446723at2759"/>
<comment type="caution">
    <text evidence="2">The sequence shown here is derived from an EMBL/GenBank/DDBJ whole genome shotgun (WGS) entry which is preliminary data.</text>
</comment>
<evidence type="ECO:0000313" key="3">
    <source>
        <dbReference type="Proteomes" id="UP000187209"/>
    </source>
</evidence>
<dbReference type="Gene3D" id="3.40.50.1820">
    <property type="entry name" value="alpha/beta hydrolase"/>
    <property type="match status" value="1"/>
</dbReference>
<feature type="domain" description="Dienelactone hydrolase" evidence="1">
    <location>
        <begin position="122"/>
        <end position="235"/>
    </location>
</feature>
<dbReference type="GO" id="GO:0016787">
    <property type="term" value="F:hydrolase activity"/>
    <property type="evidence" value="ECO:0007669"/>
    <property type="project" value="InterPro"/>
</dbReference>